<feature type="region of interest" description="Disordered" evidence="2">
    <location>
        <begin position="1"/>
        <end position="105"/>
    </location>
</feature>
<keyword evidence="1" id="KW-0863">Zinc-finger</keyword>
<evidence type="ECO:0000313" key="4">
    <source>
        <dbReference type="EMBL" id="KAK1647986.1"/>
    </source>
</evidence>
<feature type="domain" description="CCHC-type" evidence="3">
    <location>
        <begin position="114"/>
        <end position="129"/>
    </location>
</feature>
<evidence type="ECO:0000313" key="5">
    <source>
        <dbReference type="Proteomes" id="UP001231189"/>
    </source>
</evidence>
<dbReference type="PROSITE" id="PS50158">
    <property type="entry name" value="ZF_CCHC"/>
    <property type="match status" value="1"/>
</dbReference>
<dbReference type="GO" id="GO:0008270">
    <property type="term" value="F:zinc ion binding"/>
    <property type="evidence" value="ECO:0007669"/>
    <property type="project" value="UniProtKB-KW"/>
</dbReference>
<dbReference type="AlphaFoldDB" id="A0AAD8W931"/>
<dbReference type="PANTHER" id="PTHR33087:SF21">
    <property type="entry name" value="OS03G0782100 PROTEIN"/>
    <property type="match status" value="1"/>
</dbReference>
<name>A0AAD8W931_LOLMU</name>
<keyword evidence="1" id="KW-0862">Zinc</keyword>
<evidence type="ECO:0000256" key="2">
    <source>
        <dbReference type="SAM" id="MobiDB-lite"/>
    </source>
</evidence>
<dbReference type="InterPro" id="IPR036875">
    <property type="entry name" value="Znf_CCHC_sf"/>
</dbReference>
<dbReference type="Proteomes" id="UP001231189">
    <property type="component" value="Unassembled WGS sequence"/>
</dbReference>
<dbReference type="GO" id="GO:0003676">
    <property type="term" value="F:nucleic acid binding"/>
    <property type="evidence" value="ECO:0007669"/>
    <property type="project" value="InterPro"/>
</dbReference>
<reference evidence="4" key="1">
    <citation type="submission" date="2023-07" db="EMBL/GenBank/DDBJ databases">
        <title>A chromosome-level genome assembly of Lolium multiflorum.</title>
        <authorList>
            <person name="Chen Y."/>
            <person name="Copetti D."/>
            <person name="Kolliker R."/>
            <person name="Studer B."/>
        </authorList>
    </citation>
    <scope>NUCLEOTIDE SEQUENCE</scope>
    <source>
        <strain evidence="4">02402/16</strain>
        <tissue evidence="4">Leaf</tissue>
    </source>
</reference>
<dbReference type="SUPFAM" id="SSF57756">
    <property type="entry name" value="Retrovirus zinc finger-like domains"/>
    <property type="match status" value="1"/>
</dbReference>
<feature type="compositionally biased region" description="Gly residues" evidence="2">
    <location>
        <begin position="492"/>
        <end position="506"/>
    </location>
</feature>
<dbReference type="PANTHER" id="PTHR33087">
    <property type="entry name" value="OS07G0539200 PROTEIN"/>
    <property type="match status" value="1"/>
</dbReference>
<protein>
    <recommendedName>
        <fullName evidence="3">CCHC-type domain-containing protein</fullName>
    </recommendedName>
</protein>
<feature type="compositionally biased region" description="Basic and acidic residues" evidence="2">
    <location>
        <begin position="81"/>
        <end position="91"/>
    </location>
</feature>
<feature type="region of interest" description="Disordered" evidence="2">
    <location>
        <begin position="705"/>
        <end position="737"/>
    </location>
</feature>
<dbReference type="Gene3D" id="4.10.60.10">
    <property type="entry name" value="Zinc finger, CCHC-type"/>
    <property type="match status" value="1"/>
</dbReference>
<dbReference type="Pfam" id="PF00098">
    <property type="entry name" value="zf-CCHC"/>
    <property type="match status" value="1"/>
</dbReference>
<feature type="compositionally biased region" description="Basic residues" evidence="2">
    <location>
        <begin position="521"/>
        <end position="536"/>
    </location>
</feature>
<feature type="compositionally biased region" description="Low complexity" evidence="2">
    <location>
        <begin position="152"/>
        <end position="177"/>
    </location>
</feature>
<dbReference type="InterPro" id="IPR001878">
    <property type="entry name" value="Znf_CCHC"/>
</dbReference>
<evidence type="ECO:0000256" key="1">
    <source>
        <dbReference type="PROSITE-ProRule" id="PRU00047"/>
    </source>
</evidence>
<keyword evidence="1" id="KW-0479">Metal-binding</keyword>
<gene>
    <name evidence="4" type="ORF">QYE76_065791</name>
</gene>
<feature type="region of interest" description="Disordered" evidence="2">
    <location>
        <begin position="489"/>
        <end position="557"/>
    </location>
</feature>
<sequence length="911" mass="95048">MGSRVTLSDSDLSAGSVSSRAPPPPLRSLVVVPAGHQLGSRGWDAGAGPSRPRREQGEEAPGRDGRPWQISESRRARNARRGAERDREARRPRPAARPPGGNASRIPAALHGCCYNCGRPGHISATCTNDTVCVRCGGTEHTSRDCKRPRSSPEVSPSRPAPPLRRAAGVAPPRALAVQPRAASRAQGALPRPLEEQPRHGAVPPRARGALQHGQAGTALASEAVRTWRDVVSSSSGTAAADGGASSAVGFSAPFAPESPSATPPAPASPASERLDLCYLRPSHGMLQLEADLGRAVMVTVVGPRVEVTPEVAAAEIRAQLNLPPNAFSVHAFEAADFLLLCESMEVRDWLLHAESIGCPQFSLLFEPWSRQVGAVLREAPFLADVEVYGIPGHAWEERTVTALLDGCGTIDEVDPETASRRDMSCFRASVWTHDVAAIPAVRWLAVPEPGAGRQLQVSTSRPRSSSPKMLWYKVRFWVVRWLIGEVPSSGESGGGAAPGGSGSEPGGRAVDDAAPPAGRAARRRRRRAHRRRRARHAAEDGDAGSTAPQAPEELPPVAVDASGRWLAGRSPAAGLSASRADASPPALGSMGAGADLVTHASACGHGSWSSREDPERPAAALAPSPRTCSPVDGSALDGSCSCQRMLLAPSCRATPVGSPCLRADATALAAAEAFLSGQRSPVPPSSVSPGLPCCGHDVAWAGHESAGQAPRSPVSEGGLAGTPGLAGTSSPVQRCPPVITADAEDAAHLVHAHAAGDPPLTAHAAAQIEPSMPAVGSAADEAVTLSALLRQFRLRLEDPLLRLPDPKVVRRRLFHVPSASARRSRRLAAKCNSGVSSPAIKRAQLILMKKLGLSADEERLSQRQLQEYAAIFASPLGPEQVRAIAALFGLNAPETTEDAAVTTVEVAEAA</sequence>
<comment type="caution">
    <text evidence="4">The sequence shown here is derived from an EMBL/GenBank/DDBJ whole genome shotgun (WGS) entry which is preliminary data.</text>
</comment>
<accession>A0AAD8W931</accession>
<feature type="compositionally biased region" description="Basic and acidic residues" evidence="2">
    <location>
        <begin position="52"/>
        <end position="66"/>
    </location>
</feature>
<feature type="region of interest" description="Disordered" evidence="2">
    <location>
        <begin position="138"/>
        <end position="218"/>
    </location>
</feature>
<feature type="compositionally biased region" description="Low complexity" evidence="2">
    <location>
        <begin position="507"/>
        <end position="520"/>
    </location>
</feature>
<proteinExistence type="predicted"/>
<keyword evidence="5" id="KW-1185">Reference proteome</keyword>
<dbReference type="SMART" id="SM00343">
    <property type="entry name" value="ZnF_C2HC"/>
    <property type="match status" value="2"/>
</dbReference>
<organism evidence="4 5">
    <name type="scientific">Lolium multiflorum</name>
    <name type="common">Italian ryegrass</name>
    <name type="synonym">Lolium perenne subsp. multiflorum</name>
    <dbReference type="NCBI Taxonomy" id="4521"/>
    <lineage>
        <taxon>Eukaryota</taxon>
        <taxon>Viridiplantae</taxon>
        <taxon>Streptophyta</taxon>
        <taxon>Embryophyta</taxon>
        <taxon>Tracheophyta</taxon>
        <taxon>Spermatophyta</taxon>
        <taxon>Magnoliopsida</taxon>
        <taxon>Liliopsida</taxon>
        <taxon>Poales</taxon>
        <taxon>Poaceae</taxon>
        <taxon>BOP clade</taxon>
        <taxon>Pooideae</taxon>
        <taxon>Poodae</taxon>
        <taxon>Poeae</taxon>
        <taxon>Poeae Chloroplast Group 2 (Poeae type)</taxon>
        <taxon>Loliodinae</taxon>
        <taxon>Loliinae</taxon>
        <taxon>Lolium</taxon>
    </lineage>
</organism>
<dbReference type="InterPro" id="IPR053253">
    <property type="entry name" value="Sex_diff_modulator"/>
</dbReference>
<evidence type="ECO:0000259" key="3">
    <source>
        <dbReference type="PROSITE" id="PS50158"/>
    </source>
</evidence>
<feature type="compositionally biased region" description="Low complexity" evidence="2">
    <location>
        <begin position="7"/>
        <end position="20"/>
    </location>
</feature>
<dbReference type="EMBL" id="JAUUTY010000004">
    <property type="protein sequence ID" value="KAK1647986.1"/>
    <property type="molecule type" value="Genomic_DNA"/>
</dbReference>
<feature type="region of interest" description="Disordered" evidence="2">
    <location>
        <begin position="603"/>
        <end position="631"/>
    </location>
</feature>